<dbReference type="Proteomes" id="UP000285120">
    <property type="component" value="Unassembled WGS sequence"/>
</dbReference>
<feature type="domain" description="IstB-like ATP-binding" evidence="1">
    <location>
        <begin position="107"/>
        <end position="308"/>
    </location>
</feature>
<dbReference type="GO" id="GO:0004386">
    <property type="term" value="F:helicase activity"/>
    <property type="evidence" value="ECO:0007669"/>
    <property type="project" value="UniProtKB-KW"/>
</dbReference>
<comment type="caution">
    <text evidence="3">The sequence shown here is derived from an EMBL/GenBank/DDBJ whole genome shotgun (WGS) entry which is preliminary data.</text>
</comment>
<dbReference type="GO" id="GO:0005524">
    <property type="term" value="F:ATP binding"/>
    <property type="evidence" value="ECO:0007669"/>
    <property type="project" value="InterPro"/>
</dbReference>
<evidence type="ECO:0000313" key="3">
    <source>
        <dbReference type="EMBL" id="RKD75730.1"/>
    </source>
</evidence>
<dbReference type="Pfam" id="PF07319">
    <property type="entry name" value="DnaI_N"/>
    <property type="match status" value="1"/>
</dbReference>
<dbReference type="GO" id="GO:0006260">
    <property type="term" value="P:DNA replication"/>
    <property type="evidence" value="ECO:0007669"/>
    <property type="project" value="TreeGrafter"/>
</dbReference>
<dbReference type="Gene3D" id="3.40.50.300">
    <property type="entry name" value="P-loop containing nucleotide triphosphate hydrolases"/>
    <property type="match status" value="1"/>
</dbReference>
<dbReference type="Pfam" id="PF01695">
    <property type="entry name" value="IstB_IS21"/>
    <property type="match status" value="1"/>
</dbReference>
<keyword evidence="3" id="KW-0067">ATP-binding</keyword>
<dbReference type="CDD" id="cd00009">
    <property type="entry name" value="AAA"/>
    <property type="match status" value="1"/>
</dbReference>
<dbReference type="EMBL" id="RAPK01000007">
    <property type="protein sequence ID" value="RKD75730.1"/>
    <property type="molecule type" value="Genomic_DNA"/>
</dbReference>
<protein>
    <submittedName>
        <fullName evidence="3">Replicative DNA helicase loader DnaI</fullName>
    </submittedName>
</protein>
<dbReference type="AlphaFoldDB" id="A0A419V6Y9"/>
<dbReference type="PANTHER" id="PTHR30050">
    <property type="entry name" value="CHROMOSOMAL REPLICATION INITIATOR PROTEIN DNAA"/>
    <property type="match status" value="1"/>
</dbReference>
<sequence>MDPIKSSLDKWMNQKEWRNRYNMLRDEVLKDPRILEFKSKHPDLTNGDLERNMMKLFEYKRERDHCDNCPGLDLCPNMMQGYQPELTGSGREWSVAYHKCSLKLQYDEKVKHRRLIKSLYIPSEVVEATFDDIELDNSSRSEAARKAIEFVEGAEPGNNAKGLYFHGKFGVGKSFIMGAVANALAKRSISTIIVYAPDFFREMKEALSTGTTQEKIDSIKKVDVLILDDIGAETTSAWIRDDVLGVILQYRMMEKLPTLYTSNYNYKELENHLSYSQRGGTEDMKASRIMERIKHLTEAVHVDGDNKRSI</sequence>
<keyword evidence="3" id="KW-0378">Hydrolase</keyword>
<reference evidence="3 4" key="1">
    <citation type="submission" date="2018-09" db="EMBL/GenBank/DDBJ databases">
        <title>Genomic Encyclopedia of Archaeal and Bacterial Type Strains, Phase II (KMG-II): from individual species to whole genera.</title>
        <authorList>
            <person name="Goeker M."/>
        </authorList>
    </citation>
    <scope>NUCLEOTIDE SEQUENCE [LARGE SCALE GENOMIC DNA]</scope>
    <source>
        <strain evidence="3 4">DSM 17008</strain>
    </source>
</reference>
<keyword evidence="4" id="KW-1185">Reference proteome</keyword>
<proteinExistence type="predicted"/>
<organism evidence="3 4">
    <name type="scientific">Sinobaca qinghaiensis</name>
    <dbReference type="NCBI Taxonomy" id="342944"/>
    <lineage>
        <taxon>Bacteria</taxon>
        <taxon>Bacillati</taxon>
        <taxon>Bacillota</taxon>
        <taxon>Bacilli</taxon>
        <taxon>Bacillales</taxon>
        <taxon>Sporolactobacillaceae</taxon>
        <taxon>Sinobaca</taxon>
    </lineage>
</organism>
<dbReference type="NCBIfam" id="NF006505">
    <property type="entry name" value="PRK08939.1"/>
    <property type="match status" value="1"/>
</dbReference>
<dbReference type="RefSeq" id="WP_120192588.1">
    <property type="nucleotide sequence ID" value="NZ_RAPK01000007.1"/>
</dbReference>
<dbReference type="SUPFAM" id="SSF52540">
    <property type="entry name" value="P-loop containing nucleoside triphosphate hydrolases"/>
    <property type="match status" value="1"/>
</dbReference>
<evidence type="ECO:0000259" key="1">
    <source>
        <dbReference type="Pfam" id="PF01695"/>
    </source>
</evidence>
<dbReference type="PANTHER" id="PTHR30050:SF8">
    <property type="entry name" value="PRIMOSOMAL PROTEIN DNAI"/>
    <property type="match status" value="1"/>
</dbReference>
<keyword evidence="3" id="KW-0547">Nucleotide-binding</keyword>
<accession>A0A419V6Y9</accession>
<keyword evidence="3" id="KW-0347">Helicase</keyword>
<evidence type="ECO:0000313" key="4">
    <source>
        <dbReference type="Proteomes" id="UP000285120"/>
    </source>
</evidence>
<gene>
    <name evidence="3" type="ORF">ATL39_1433</name>
</gene>
<evidence type="ECO:0000259" key="2">
    <source>
        <dbReference type="Pfam" id="PF07319"/>
    </source>
</evidence>
<name>A0A419V6Y9_9BACL</name>
<feature type="domain" description="Primosomal DnaI N-terminal" evidence="2">
    <location>
        <begin position="1"/>
        <end position="97"/>
    </location>
</feature>
<dbReference type="OrthoDB" id="61127at2"/>
<dbReference type="InterPro" id="IPR027417">
    <property type="entry name" value="P-loop_NTPase"/>
</dbReference>
<dbReference type="InterPro" id="IPR009928">
    <property type="entry name" value="DnaI_N"/>
</dbReference>
<dbReference type="InterPro" id="IPR002611">
    <property type="entry name" value="IstB_ATP-bd"/>
</dbReference>